<comment type="function">
    <text evidence="9">Involved in the biosynthesis of ADP-glucose, a building block required for the elongation reactions to produce glycogen. Catalyzes the reaction between ATP and alpha-D-glucose 1-phosphate (G1P) to produce pyrophosphate and ADP-Glc.</text>
</comment>
<protein>
    <recommendedName>
        <fullName evidence="9">Glucose-1-phosphate adenylyltransferase</fullName>
        <ecNumber evidence="9">2.7.7.27</ecNumber>
    </recommendedName>
    <alternativeName>
        <fullName evidence="9">ADP-glucose pyrophosphorylase</fullName>
        <shortName evidence="9">ADPGlc PPase</shortName>
    </alternativeName>
    <alternativeName>
        <fullName evidence="9">ADP-glucose synthase</fullName>
    </alternativeName>
</protein>
<dbReference type="InterPro" id="IPR011004">
    <property type="entry name" value="Trimer_LpxA-like_sf"/>
</dbReference>
<dbReference type="Proteomes" id="UP000315103">
    <property type="component" value="Unassembled WGS sequence"/>
</dbReference>
<dbReference type="OrthoDB" id="9801810at2"/>
<dbReference type="PANTHER" id="PTHR43523">
    <property type="entry name" value="GLUCOSE-1-PHOSPHATE ADENYLYLTRANSFERASE-RELATED"/>
    <property type="match status" value="1"/>
</dbReference>
<dbReference type="Gene3D" id="2.160.10.10">
    <property type="entry name" value="Hexapeptide repeat proteins"/>
    <property type="match status" value="1"/>
</dbReference>
<dbReference type="Pfam" id="PF24894">
    <property type="entry name" value="Hexapep_GlmU"/>
    <property type="match status" value="1"/>
</dbReference>
<keyword evidence="5 9" id="KW-0547">Nucleotide-binding</keyword>
<dbReference type="CDD" id="cd02508">
    <property type="entry name" value="ADP_Glucose_PP"/>
    <property type="match status" value="1"/>
</dbReference>
<dbReference type="EC" id="2.7.7.27" evidence="9"/>
<dbReference type="GO" id="GO:0005524">
    <property type="term" value="F:ATP binding"/>
    <property type="evidence" value="ECO:0007669"/>
    <property type="project" value="UniProtKB-KW"/>
</dbReference>
<dbReference type="EMBL" id="VMSJ01000001">
    <property type="protein sequence ID" value="TVT29142.1"/>
    <property type="molecule type" value="Genomic_DNA"/>
</dbReference>
<dbReference type="InterPro" id="IPR056818">
    <property type="entry name" value="GlmU/GlgC-like_hexapep"/>
</dbReference>
<keyword evidence="8 9" id="KW-0119">Carbohydrate metabolism</keyword>
<dbReference type="AlphaFoldDB" id="A0A558AY01"/>
<accession>A0A558AY01</accession>
<comment type="caution">
    <text evidence="9">Lacks conserved residue(s) required for the propagation of feature annotation.</text>
</comment>
<proteinExistence type="inferred from homology"/>
<dbReference type="InterPro" id="IPR005835">
    <property type="entry name" value="NTP_transferase_dom"/>
</dbReference>
<dbReference type="GO" id="GO:0005978">
    <property type="term" value="P:glycogen biosynthetic process"/>
    <property type="evidence" value="ECO:0007669"/>
    <property type="project" value="UniProtKB-UniRule"/>
</dbReference>
<dbReference type="Pfam" id="PF00483">
    <property type="entry name" value="NTP_transferase"/>
    <property type="match status" value="1"/>
</dbReference>
<comment type="similarity">
    <text evidence="1 9">Belongs to the bacterial/plant glucose-1-phosphate adenylyltransferase family.</text>
</comment>
<evidence type="ECO:0000259" key="10">
    <source>
        <dbReference type="Pfam" id="PF00483"/>
    </source>
</evidence>
<feature type="binding site" evidence="9">
    <location>
        <begin position="184"/>
        <end position="185"/>
    </location>
    <ligand>
        <name>alpha-D-glucose 1-phosphate</name>
        <dbReference type="ChEBI" id="CHEBI:58601"/>
    </ligand>
</feature>
<dbReference type="HAMAP" id="MF_00624">
    <property type="entry name" value="GlgC"/>
    <property type="match status" value="1"/>
</dbReference>
<dbReference type="PROSITE" id="PS00809">
    <property type="entry name" value="ADP_GLC_PYROPHOSPH_2"/>
    <property type="match status" value="1"/>
</dbReference>
<evidence type="ECO:0000256" key="4">
    <source>
        <dbReference type="ARBA" id="ARBA00022695"/>
    </source>
</evidence>
<evidence type="ECO:0000256" key="3">
    <source>
        <dbReference type="ARBA" id="ARBA00022679"/>
    </source>
</evidence>
<keyword evidence="4 9" id="KW-0548">Nucleotidyltransferase</keyword>
<organism evidence="12 13">
    <name type="scientific">Salinicoccus cyprini</name>
    <dbReference type="NCBI Taxonomy" id="2493691"/>
    <lineage>
        <taxon>Bacteria</taxon>
        <taxon>Bacillati</taxon>
        <taxon>Bacillota</taxon>
        <taxon>Bacilli</taxon>
        <taxon>Bacillales</taxon>
        <taxon>Staphylococcaceae</taxon>
        <taxon>Salinicoccus</taxon>
    </lineage>
</organism>
<sequence length="390" mass="43652">MGGRNMTNKTVAMLLAGGQGTRLGELTKDLAKPAVPFGGKYRIIDFTMSNLANSGISTVGLLVQYSPLVLNKHIGIGKPWGLDRQYGGVSVLSPYSSREGSAWFSGTADAIVKNLHFVEQYDPDELIILSGDHIYQMDYTKMLDFHRKNNADATISAIEVPYEDANRFGILNTNEDFSIYEFDEKPERPKNNLASMGVYIFNWRQIRPYLLEDEKDEESDHDFGKDIIPKLLADDKRLYAYRFDGYWKDVGTIQSYWEANMDLLKEDLQTLLMSQEWPTYPNEENRPPEYIGETAEINNSLISPGAFIEGSIDNSVLFVGVETKEGTKIRDSIIFPDVVVGSNVTLERVIVMAEVEIPDGASIIASDDDPIVISPNNLNDYISEGGSQNE</sequence>
<evidence type="ECO:0000256" key="9">
    <source>
        <dbReference type="HAMAP-Rule" id="MF_00624"/>
    </source>
</evidence>
<keyword evidence="2 9" id="KW-0321">Glycogen metabolism</keyword>
<dbReference type="SUPFAM" id="SSF51161">
    <property type="entry name" value="Trimeric LpxA-like enzymes"/>
    <property type="match status" value="1"/>
</dbReference>
<dbReference type="PANTHER" id="PTHR43523:SF2">
    <property type="entry name" value="GLUCOSE-1-PHOSPHATE ADENYLYLTRANSFERASE"/>
    <property type="match status" value="1"/>
</dbReference>
<dbReference type="InterPro" id="IPR005836">
    <property type="entry name" value="ADP_Glu_pyroP_CS"/>
</dbReference>
<evidence type="ECO:0000256" key="8">
    <source>
        <dbReference type="ARBA" id="ARBA00023277"/>
    </source>
</evidence>
<evidence type="ECO:0000313" key="12">
    <source>
        <dbReference type="EMBL" id="TVT29142.1"/>
    </source>
</evidence>
<feature type="site" description="Could play a key role in the communication between the regulatory and the substrate sites" evidence="9">
    <location>
        <position position="64"/>
    </location>
</feature>
<dbReference type="PROSITE" id="PS00810">
    <property type="entry name" value="ADP_GLC_PYROPHOSPH_3"/>
    <property type="match status" value="1"/>
</dbReference>
<dbReference type="Gene3D" id="3.90.550.10">
    <property type="entry name" value="Spore Coat Polysaccharide Biosynthesis Protein SpsA, Chain A"/>
    <property type="match status" value="1"/>
</dbReference>
<evidence type="ECO:0000256" key="5">
    <source>
        <dbReference type="ARBA" id="ARBA00022741"/>
    </source>
</evidence>
<dbReference type="SUPFAM" id="SSF53448">
    <property type="entry name" value="Nucleotide-diphospho-sugar transferases"/>
    <property type="match status" value="1"/>
</dbReference>
<keyword evidence="7 9" id="KW-0320">Glycogen biosynthesis</keyword>
<dbReference type="InterPro" id="IPR029044">
    <property type="entry name" value="Nucleotide-diphossugar_trans"/>
</dbReference>
<evidence type="ECO:0000313" key="13">
    <source>
        <dbReference type="Proteomes" id="UP000315103"/>
    </source>
</evidence>
<feature type="domain" description="Nucleotidyl transferase" evidence="10">
    <location>
        <begin position="12"/>
        <end position="265"/>
    </location>
</feature>
<evidence type="ECO:0000256" key="1">
    <source>
        <dbReference type="ARBA" id="ARBA00010443"/>
    </source>
</evidence>
<evidence type="ECO:0000256" key="6">
    <source>
        <dbReference type="ARBA" id="ARBA00022840"/>
    </source>
</evidence>
<dbReference type="InterPro" id="IPR023049">
    <property type="entry name" value="GlgC_bac"/>
</dbReference>
<gene>
    <name evidence="9" type="primary">glgC</name>
    <name evidence="12" type="ORF">FO441_02355</name>
</gene>
<comment type="caution">
    <text evidence="12">The sequence shown here is derived from an EMBL/GenBank/DDBJ whole genome shotgun (WGS) entry which is preliminary data.</text>
</comment>
<feature type="domain" description="Glucose-1-phosphate adenylyltransferase/Bifunctional protein GlmU-like C-terminal hexapeptide" evidence="11">
    <location>
        <begin position="293"/>
        <end position="363"/>
    </location>
</feature>
<comment type="subunit">
    <text evidence="9">Homotetramer.</text>
</comment>
<evidence type="ECO:0000256" key="7">
    <source>
        <dbReference type="ARBA" id="ARBA00023056"/>
    </source>
</evidence>
<keyword evidence="3 9" id="KW-0808">Transferase</keyword>
<evidence type="ECO:0000256" key="2">
    <source>
        <dbReference type="ARBA" id="ARBA00022600"/>
    </source>
</evidence>
<comment type="catalytic activity">
    <reaction evidence="9">
        <text>alpha-D-glucose 1-phosphate + ATP + H(+) = ADP-alpha-D-glucose + diphosphate</text>
        <dbReference type="Rhea" id="RHEA:12120"/>
        <dbReference type="ChEBI" id="CHEBI:15378"/>
        <dbReference type="ChEBI" id="CHEBI:30616"/>
        <dbReference type="ChEBI" id="CHEBI:33019"/>
        <dbReference type="ChEBI" id="CHEBI:57498"/>
        <dbReference type="ChEBI" id="CHEBI:58601"/>
        <dbReference type="EC" id="2.7.7.27"/>
    </reaction>
</comment>
<feature type="binding site" evidence="9">
    <location>
        <position position="169"/>
    </location>
    <ligand>
        <name>alpha-D-glucose 1-phosphate</name>
        <dbReference type="ChEBI" id="CHEBI:58601"/>
    </ligand>
</feature>
<reference evidence="12 13" key="1">
    <citation type="submission" date="2019-07" db="EMBL/GenBank/DDBJ databases">
        <title>Salinicoccus cyprini sp. nov., isolated from gastro-intestinal tract of mirror carp, Cyprinus carpio var. specularis, collected from Gobind Sagar Reservoir, Himachal Pradesh, India.</title>
        <authorList>
            <person name="Talwar C."/>
            <person name="Singh A.K."/>
            <person name="Lal R."/>
            <person name="Negi R.K."/>
        </authorList>
    </citation>
    <scope>NUCLEOTIDE SEQUENCE [LARGE SCALE GENOMIC DNA]</scope>
    <source>
        <strain evidence="12 13">CT19</strain>
    </source>
</reference>
<dbReference type="GO" id="GO:0008878">
    <property type="term" value="F:glucose-1-phosphate adenylyltransferase activity"/>
    <property type="evidence" value="ECO:0007669"/>
    <property type="project" value="UniProtKB-UniRule"/>
</dbReference>
<name>A0A558AY01_9STAP</name>
<dbReference type="CDD" id="cd04651">
    <property type="entry name" value="LbH_G1P_AT_C"/>
    <property type="match status" value="1"/>
</dbReference>
<dbReference type="NCBIfam" id="NF003670">
    <property type="entry name" value="PRK05293.1"/>
    <property type="match status" value="1"/>
</dbReference>
<feature type="binding site" evidence="9">
    <location>
        <position position="195"/>
    </location>
    <ligand>
        <name>alpha-D-glucose 1-phosphate</name>
        <dbReference type="ChEBI" id="CHEBI:58601"/>
    </ligand>
</feature>
<evidence type="ECO:0000259" key="11">
    <source>
        <dbReference type="Pfam" id="PF24894"/>
    </source>
</evidence>
<keyword evidence="13" id="KW-1185">Reference proteome</keyword>
<dbReference type="UniPathway" id="UPA00164"/>
<keyword evidence="6 9" id="KW-0067">ATP-binding</keyword>
<dbReference type="NCBIfam" id="TIGR02091">
    <property type="entry name" value="glgC"/>
    <property type="match status" value="1"/>
</dbReference>
<feature type="site" description="Could play a key role in the communication between the regulatory and the substrate sites" evidence="9">
    <location>
        <position position="103"/>
    </location>
</feature>
<dbReference type="InterPro" id="IPR011831">
    <property type="entry name" value="ADP-Glc_PPase"/>
</dbReference>
<comment type="pathway">
    <text evidence="9">Glycan biosynthesis; glycogen biosynthesis.</text>
</comment>
<dbReference type="PROSITE" id="PS00808">
    <property type="entry name" value="ADP_GLC_PYROPHOSPH_1"/>
    <property type="match status" value="1"/>
</dbReference>